<dbReference type="HOGENOM" id="CLU_468387_0_0_0"/>
<dbReference type="Proteomes" id="UP000001887">
    <property type="component" value="Chromosome"/>
</dbReference>
<evidence type="ECO:0000313" key="3">
    <source>
        <dbReference type="Proteomes" id="UP000001887"/>
    </source>
</evidence>
<feature type="compositionally biased region" description="Low complexity" evidence="1">
    <location>
        <begin position="527"/>
        <end position="539"/>
    </location>
</feature>
<keyword evidence="3" id="KW-1185">Reference proteome</keyword>
<dbReference type="SUPFAM" id="SSF48371">
    <property type="entry name" value="ARM repeat"/>
    <property type="match status" value="2"/>
</dbReference>
<reference evidence="2 3" key="1">
    <citation type="journal article" date="2009" name="Stand. Genomic Sci.">
        <title>Complete genome sequence of Pirellula staleyi type strain (ATCC 27377).</title>
        <authorList>
            <person name="Clum A."/>
            <person name="Tindall B.J."/>
            <person name="Sikorski J."/>
            <person name="Ivanova N."/>
            <person name="Mavrommatis K."/>
            <person name="Lucas S."/>
            <person name="Glavina del Rio T."/>
            <person name="Nolan M."/>
            <person name="Chen F."/>
            <person name="Tice H."/>
            <person name="Pitluck S."/>
            <person name="Cheng J.F."/>
            <person name="Chertkov O."/>
            <person name="Brettin T."/>
            <person name="Han C."/>
            <person name="Detter J.C."/>
            <person name="Kuske C."/>
            <person name="Bruce D."/>
            <person name="Goodwin L."/>
            <person name="Ovchinikova G."/>
            <person name="Pati A."/>
            <person name="Mikhailova N."/>
            <person name="Chen A."/>
            <person name="Palaniappan K."/>
            <person name="Land M."/>
            <person name="Hauser L."/>
            <person name="Chang Y.J."/>
            <person name="Jeffries C.D."/>
            <person name="Chain P."/>
            <person name="Rohde M."/>
            <person name="Goker M."/>
            <person name="Bristow J."/>
            <person name="Eisen J.A."/>
            <person name="Markowitz V."/>
            <person name="Hugenholtz P."/>
            <person name="Kyrpides N.C."/>
            <person name="Klenk H.P."/>
            <person name="Lapidus A."/>
        </authorList>
    </citation>
    <scope>NUCLEOTIDE SEQUENCE [LARGE SCALE GENOMIC DNA]</scope>
    <source>
        <strain evidence="3">ATCC 27377 / DSM 6068 / ICPB 4128</strain>
    </source>
</reference>
<accession>D2R078</accession>
<gene>
    <name evidence="2" type="ordered locus">Psta_3788</name>
</gene>
<dbReference type="InterPro" id="IPR004155">
    <property type="entry name" value="PBS_lyase_HEAT"/>
</dbReference>
<dbReference type="InterPro" id="IPR011989">
    <property type="entry name" value="ARM-like"/>
</dbReference>
<feature type="region of interest" description="Disordered" evidence="1">
    <location>
        <begin position="527"/>
        <end position="546"/>
    </location>
</feature>
<feature type="region of interest" description="Disordered" evidence="1">
    <location>
        <begin position="551"/>
        <end position="582"/>
    </location>
</feature>
<name>D2R078_PIRSD</name>
<feature type="compositionally biased region" description="Polar residues" evidence="1">
    <location>
        <begin position="551"/>
        <end position="565"/>
    </location>
</feature>
<evidence type="ECO:0008006" key="4">
    <source>
        <dbReference type="Google" id="ProtNLM"/>
    </source>
</evidence>
<evidence type="ECO:0000256" key="1">
    <source>
        <dbReference type="SAM" id="MobiDB-lite"/>
    </source>
</evidence>
<dbReference type="SMART" id="SM00567">
    <property type="entry name" value="EZ_HEAT"/>
    <property type="match status" value="3"/>
</dbReference>
<dbReference type="KEGG" id="psl:Psta_3788"/>
<organism evidence="2 3">
    <name type="scientific">Pirellula staleyi (strain ATCC 27377 / DSM 6068 / ICPB 4128)</name>
    <name type="common">Pirella staleyi</name>
    <dbReference type="NCBI Taxonomy" id="530564"/>
    <lineage>
        <taxon>Bacteria</taxon>
        <taxon>Pseudomonadati</taxon>
        <taxon>Planctomycetota</taxon>
        <taxon>Planctomycetia</taxon>
        <taxon>Pirellulales</taxon>
        <taxon>Pirellulaceae</taxon>
        <taxon>Pirellula</taxon>
    </lineage>
</organism>
<dbReference type="AlphaFoldDB" id="D2R078"/>
<protein>
    <recommendedName>
        <fullName evidence="4">PBS lyase HEAT domain protein repeat-containing protein</fullName>
    </recommendedName>
</protein>
<dbReference type="eggNOG" id="COG1413">
    <property type="taxonomic scope" value="Bacteria"/>
</dbReference>
<dbReference type="Pfam" id="PF13646">
    <property type="entry name" value="HEAT_2"/>
    <property type="match status" value="1"/>
</dbReference>
<evidence type="ECO:0000313" key="2">
    <source>
        <dbReference type="EMBL" id="ADB18443.1"/>
    </source>
</evidence>
<proteinExistence type="predicted"/>
<sequence length="582" mass="63769">MSSGPDITFKLLAETENNVADELLLVAVDSGNRALAEQALSALVMRQSPWGQQQVLRRWKGFAPNLKSLMSEHASWMSQTLRHVILHRDAELWPVACQAMIEMHEFDQIPQLVEVTCTPGDPLASEAANTAIELAELLHEELFRPRDYRNRRDPQIQRAFVLPSLERAASTASEHGQATIVEAFLLLAGHDNMTLRRVLQSPADRSFASVASALQFSTRTGIQRLLLSMLDDTTTPLGALTILARRHDLSFVRLLLRKVGNEPSPAVKANLRRIENIPWMQENLSILEALSEAEQAGAVQMAVLSHLPRSQSLAVLAAILRQGKLAARRIAATALEEFSTSAASELALRVLDDEDPTVRAAVVKSLRKRISPAVLSRLVKMLDSPHQVERSAVQEALEDFHFPRFLANFESLVPSIRQSTGAIVRKVDADTIPLLKIELLADSKIRQRRALDMMLALDVASSMIDSLTLLLSDEDQFLRLETLRVLATIDTPESRLAVRQSLTDSHPLVRDAAERILADFASGVRRSSSSMSDTQQTSSAGLSGKGDTVPLSSIALSLPPTASHTGGNNPSVVPGGVRETSQ</sequence>
<dbReference type="Gene3D" id="1.25.10.10">
    <property type="entry name" value="Leucine-rich Repeat Variant"/>
    <property type="match status" value="2"/>
</dbReference>
<dbReference type="OrthoDB" id="231319at2"/>
<dbReference type="STRING" id="530564.Psta_3788"/>
<feature type="compositionally biased region" description="Low complexity" evidence="1">
    <location>
        <begin position="566"/>
        <end position="582"/>
    </location>
</feature>
<dbReference type="InterPro" id="IPR016024">
    <property type="entry name" value="ARM-type_fold"/>
</dbReference>
<dbReference type="EMBL" id="CP001848">
    <property type="protein sequence ID" value="ADB18443.1"/>
    <property type="molecule type" value="Genomic_DNA"/>
</dbReference>